<dbReference type="AlphaFoldDB" id="A0A8B6GEW4"/>
<dbReference type="Proteomes" id="UP000596742">
    <property type="component" value="Unassembled WGS sequence"/>
</dbReference>
<evidence type="ECO:0000313" key="1">
    <source>
        <dbReference type="EMBL" id="VDI62806.1"/>
    </source>
</evidence>
<dbReference type="OrthoDB" id="10037294at2759"/>
<organism evidence="1 2">
    <name type="scientific">Mytilus galloprovincialis</name>
    <name type="common">Mediterranean mussel</name>
    <dbReference type="NCBI Taxonomy" id="29158"/>
    <lineage>
        <taxon>Eukaryota</taxon>
        <taxon>Metazoa</taxon>
        <taxon>Spiralia</taxon>
        <taxon>Lophotrochozoa</taxon>
        <taxon>Mollusca</taxon>
        <taxon>Bivalvia</taxon>
        <taxon>Autobranchia</taxon>
        <taxon>Pteriomorphia</taxon>
        <taxon>Mytilida</taxon>
        <taxon>Mytiloidea</taxon>
        <taxon>Mytilidae</taxon>
        <taxon>Mytilinae</taxon>
        <taxon>Mytilus</taxon>
    </lineage>
</organism>
<reference evidence="1" key="1">
    <citation type="submission" date="2018-11" db="EMBL/GenBank/DDBJ databases">
        <authorList>
            <person name="Alioto T."/>
            <person name="Alioto T."/>
        </authorList>
    </citation>
    <scope>NUCLEOTIDE SEQUENCE</scope>
</reference>
<gene>
    <name evidence="1" type="ORF">MGAL_10B004842</name>
</gene>
<protein>
    <submittedName>
        <fullName evidence="1">Uncharacterized protein</fullName>
    </submittedName>
</protein>
<keyword evidence="2" id="KW-1185">Reference proteome</keyword>
<accession>A0A8B6GEW4</accession>
<proteinExistence type="predicted"/>
<dbReference type="EMBL" id="UYJE01008296">
    <property type="protein sequence ID" value="VDI62806.1"/>
    <property type="molecule type" value="Genomic_DNA"/>
</dbReference>
<evidence type="ECO:0000313" key="2">
    <source>
        <dbReference type="Proteomes" id="UP000596742"/>
    </source>
</evidence>
<name>A0A8B6GEW4_MYTGA</name>
<comment type="caution">
    <text evidence="1">The sequence shown here is derived from an EMBL/GenBank/DDBJ whole genome shotgun (WGS) entry which is preliminary data.</text>
</comment>
<sequence length="69" mass="7477">MIIVSVNCSNNNKDTCLEKSVQCFIDPCLLSECPNFPTAVCRANYCGGCNSEFFQAGQVVDCHATLPIV</sequence>